<sequence length="299" mass="32603">MTSPEPTEPTWATTTVSYDVDSDVLETAVLNAITATEAQPIGDYGRAVLVPAGYTLRELDERTWSDPQLPHHIEQNTCFVGVESLAAYVNRYRTENTLGYLRDPIGLGPAALTADQRIGHYVLDDHPVNSTAFRTHQATLVLRPTAAARRWGKALAADHVDQETLLDLVVDGIAEIATPDGAVLRDLVADLHAIRTTSARSVLRTGGQATVEVADNVTLHAGTGNQVTVPEAMTVVFQPYAGVDSIITLTIKIKPRITRDERVHFLLDAPGLDDQLAATIRQVRAELDEYTEITPLWIP</sequence>
<proteinExistence type="predicted"/>
<protein>
    <submittedName>
        <fullName evidence="1">Protein of unkown function DUF2303</fullName>
    </submittedName>
</protein>
<reference evidence="1" key="1">
    <citation type="submission" date="2020-04" db="EMBL/GenBank/DDBJ databases">
        <authorList>
            <person name="Chiriac C."/>
            <person name="Salcher M."/>
            <person name="Ghai R."/>
            <person name="Kavagutti S V."/>
        </authorList>
    </citation>
    <scope>NUCLEOTIDE SEQUENCE</scope>
</reference>
<gene>
    <name evidence="1" type="ORF">UFOVP314_17</name>
</gene>
<accession>A0A6J5LRD1</accession>
<dbReference type="InterPro" id="IPR019276">
    <property type="entry name" value="DUF2303"/>
</dbReference>
<organism evidence="1">
    <name type="scientific">uncultured Caudovirales phage</name>
    <dbReference type="NCBI Taxonomy" id="2100421"/>
    <lineage>
        <taxon>Viruses</taxon>
        <taxon>Duplodnaviria</taxon>
        <taxon>Heunggongvirae</taxon>
        <taxon>Uroviricota</taxon>
        <taxon>Caudoviricetes</taxon>
        <taxon>Peduoviridae</taxon>
        <taxon>Maltschvirus</taxon>
        <taxon>Maltschvirus maltsch</taxon>
    </lineage>
</organism>
<name>A0A6J5LRD1_9CAUD</name>
<evidence type="ECO:0000313" key="1">
    <source>
        <dbReference type="EMBL" id="CAB4136878.1"/>
    </source>
</evidence>
<dbReference type="EMBL" id="LR796326">
    <property type="protein sequence ID" value="CAB4136878.1"/>
    <property type="molecule type" value="Genomic_DNA"/>
</dbReference>
<dbReference type="Pfam" id="PF10065">
    <property type="entry name" value="DUF2303"/>
    <property type="match status" value="1"/>
</dbReference>